<comment type="caution">
    <text evidence="19">The sequence shown here is derived from an EMBL/GenBank/DDBJ whole genome shotgun (WGS) entry which is preliminary data.</text>
</comment>
<keyword evidence="8" id="KW-1207">Sterol metabolism</keyword>
<keyword evidence="10" id="KW-0413">Isomerase</keyword>
<feature type="region of interest" description="Disordered" evidence="16">
    <location>
        <begin position="525"/>
        <end position="549"/>
    </location>
</feature>
<feature type="domain" description="Glucose-methanol-choline oxidoreductase C-terminal" evidence="18">
    <location>
        <begin position="450"/>
        <end position="505"/>
    </location>
</feature>
<keyword evidence="4" id="KW-0285">Flavoprotein</keyword>
<organism evidence="19 20">
    <name type="scientific">Streptomyces meridianus</name>
    <dbReference type="NCBI Taxonomy" id="2938945"/>
    <lineage>
        <taxon>Bacteria</taxon>
        <taxon>Bacillati</taxon>
        <taxon>Actinomycetota</taxon>
        <taxon>Actinomycetes</taxon>
        <taxon>Kitasatosporales</taxon>
        <taxon>Streptomycetaceae</taxon>
        <taxon>Streptomyces</taxon>
    </lineage>
</organism>
<reference evidence="19" key="1">
    <citation type="journal article" date="2023" name="Int. J. Syst. Evol. Microbiol.">
        <title>Streptomyces meridianus sp. nov. isolated from brackish water of the Tagus estuary in Alcochete, Portugal.</title>
        <authorList>
            <person name="Santos J.D.N."/>
            <person name="Klimek D."/>
            <person name="Calusinska M."/>
            <person name="Lobo Da Cunha A."/>
            <person name="Catita J."/>
            <person name="Goncalves H."/>
            <person name="Gonzalez I."/>
            <person name="Reyes F."/>
            <person name="Lage O.M."/>
        </authorList>
    </citation>
    <scope>NUCLEOTIDE SEQUENCE</scope>
    <source>
        <strain evidence="19">MTZ3.1</strain>
    </source>
</reference>
<sequence>MTVTERTDVLVIGSGFGGSIPAYHLAAGGAEVVVLERGPELGAQDFAHDLRIGSYTRIVDLVQGDGITVVAGNCVGGSSVVYFAASLRAPGFVFDREGGLGRRLWPQSVTRSALDPWYDRVEETIPVARQEWGQVPYPGGLFAAACTRAGRTCNPVPVAVDLDRCTNCNWMLGGCRFDAKRSMLLNYLPAATAAGAEVRALHEVQTIAPATTPGYRYRVAYSVLDGDDYRVPVSAGAIEAKIVVVAAGAVGTPVLLQRSAPLLGGMPRAVGRYFSGNGDRVSIADVDEDKVSDLLGLERGPGSPYDAFPVGKPIGSMSYDRLDPQAPEFTRFSLQQIYFPGITNILAQATDDPATSWFGVEKKELRARWRSWLSVLAMTEDDNEGRFGLPPATGSFTRVASSVGLSTLRYRPTANTLRGWAAADDEARAVLERDGLARVRPWSEAVGGSLSAHPLSSCRMGDDPATSALDDRNELRGHPGLFVTDGAAVPTSLCVNPSLTIAALAERACPHIVDRAADAGVKVRYGAPAPDGSTSGRRGVLKLSTKERR</sequence>
<evidence type="ECO:0000256" key="6">
    <source>
        <dbReference type="ARBA" id="ARBA00023002"/>
    </source>
</evidence>
<dbReference type="Proteomes" id="UP001167160">
    <property type="component" value="Unassembled WGS sequence"/>
</dbReference>
<evidence type="ECO:0000256" key="3">
    <source>
        <dbReference type="ARBA" id="ARBA00022548"/>
    </source>
</evidence>
<dbReference type="InterPro" id="IPR007867">
    <property type="entry name" value="GMC_OxRtase_C"/>
</dbReference>
<keyword evidence="5" id="KW-0274">FAD</keyword>
<keyword evidence="6" id="KW-0560">Oxidoreductase</keyword>
<evidence type="ECO:0000256" key="7">
    <source>
        <dbReference type="ARBA" id="ARBA00023098"/>
    </source>
</evidence>
<dbReference type="SUPFAM" id="SSF51905">
    <property type="entry name" value="FAD/NAD(P)-binding domain"/>
    <property type="match status" value="1"/>
</dbReference>
<dbReference type="Pfam" id="PF05199">
    <property type="entry name" value="GMC_oxred_C"/>
    <property type="match status" value="1"/>
</dbReference>
<protein>
    <recommendedName>
        <fullName evidence="14">Cholesterol oxidase</fullName>
        <ecNumber evidence="13">1.1.3.6</ecNumber>
        <ecNumber evidence="11">5.3.3.1</ecNumber>
    </recommendedName>
    <alternativeName>
        <fullName evidence="15">Cholesterol isomerase</fullName>
    </alternativeName>
</protein>
<evidence type="ECO:0000256" key="5">
    <source>
        <dbReference type="ARBA" id="ARBA00022827"/>
    </source>
</evidence>
<dbReference type="Gene3D" id="3.50.50.60">
    <property type="entry name" value="FAD/NAD(P)-binding domain"/>
    <property type="match status" value="4"/>
</dbReference>
<gene>
    <name evidence="19" type="ORF">M1E25_10730</name>
</gene>
<keyword evidence="9" id="KW-0753">Steroid metabolism</keyword>
<dbReference type="PANTHER" id="PTHR47470">
    <property type="entry name" value="CHOLESTEROL OXIDASE"/>
    <property type="match status" value="1"/>
</dbReference>
<comment type="cofactor">
    <cofactor evidence="1">
        <name>FAD</name>
        <dbReference type="ChEBI" id="CHEBI:57692"/>
    </cofactor>
</comment>
<dbReference type="InterPro" id="IPR036188">
    <property type="entry name" value="FAD/NAD-bd_sf"/>
</dbReference>
<evidence type="ECO:0000256" key="9">
    <source>
        <dbReference type="ARBA" id="ARBA00023221"/>
    </source>
</evidence>
<feature type="domain" description="Glucose-methanol-choline oxidoreductase N-terminal" evidence="17">
    <location>
        <begin position="55"/>
        <end position="260"/>
    </location>
</feature>
<evidence type="ECO:0000256" key="12">
    <source>
        <dbReference type="ARBA" id="ARBA00049645"/>
    </source>
</evidence>
<evidence type="ECO:0000256" key="1">
    <source>
        <dbReference type="ARBA" id="ARBA00001974"/>
    </source>
</evidence>
<dbReference type="InterPro" id="IPR052542">
    <property type="entry name" value="Cholesterol_Oxidase"/>
</dbReference>
<evidence type="ECO:0000256" key="13">
    <source>
        <dbReference type="ARBA" id="ARBA00049723"/>
    </source>
</evidence>
<proteinExistence type="inferred from homology"/>
<evidence type="ECO:0000256" key="11">
    <source>
        <dbReference type="ARBA" id="ARBA00038856"/>
    </source>
</evidence>
<dbReference type="Pfam" id="PF00732">
    <property type="entry name" value="GMC_oxred_N"/>
    <property type="match status" value="1"/>
</dbReference>
<evidence type="ECO:0000256" key="2">
    <source>
        <dbReference type="ARBA" id="ARBA00010790"/>
    </source>
</evidence>
<keyword evidence="20" id="KW-1185">Reference proteome</keyword>
<dbReference type="EC" id="1.1.3.6" evidence="13"/>
<evidence type="ECO:0000256" key="14">
    <source>
        <dbReference type="ARBA" id="ARBA00049744"/>
    </source>
</evidence>
<comment type="pathway">
    <text evidence="12">Steroid metabolism; cholesterol degradation.</text>
</comment>
<dbReference type="RefSeq" id="WP_251413212.1">
    <property type="nucleotide sequence ID" value="NZ_JAMQGM010000022.1"/>
</dbReference>
<dbReference type="EMBL" id="JAMQGM010000022">
    <property type="protein sequence ID" value="MCM2577823.1"/>
    <property type="molecule type" value="Genomic_DNA"/>
</dbReference>
<dbReference type="Pfam" id="PF13450">
    <property type="entry name" value="NAD_binding_8"/>
    <property type="match status" value="1"/>
</dbReference>
<dbReference type="EC" id="5.3.3.1" evidence="11"/>
<accession>A0ABT0X5K1</accession>
<evidence type="ECO:0000313" key="19">
    <source>
        <dbReference type="EMBL" id="MCM2577823.1"/>
    </source>
</evidence>
<evidence type="ECO:0000256" key="4">
    <source>
        <dbReference type="ARBA" id="ARBA00022630"/>
    </source>
</evidence>
<dbReference type="InterPro" id="IPR000172">
    <property type="entry name" value="GMC_OxRdtase_N"/>
</dbReference>
<name>A0ABT0X5K1_9ACTN</name>
<keyword evidence="7" id="KW-0443">Lipid metabolism</keyword>
<evidence type="ECO:0000256" key="8">
    <source>
        <dbReference type="ARBA" id="ARBA00023166"/>
    </source>
</evidence>
<keyword evidence="3" id="KW-0153">Cholesterol metabolism</keyword>
<evidence type="ECO:0000256" key="15">
    <source>
        <dbReference type="ARBA" id="ARBA00049778"/>
    </source>
</evidence>
<evidence type="ECO:0000313" key="20">
    <source>
        <dbReference type="Proteomes" id="UP001167160"/>
    </source>
</evidence>
<evidence type="ECO:0000259" key="17">
    <source>
        <dbReference type="Pfam" id="PF00732"/>
    </source>
</evidence>
<evidence type="ECO:0000259" key="18">
    <source>
        <dbReference type="Pfam" id="PF05199"/>
    </source>
</evidence>
<comment type="similarity">
    <text evidence="2">Belongs to the GMC oxidoreductase family.</text>
</comment>
<evidence type="ECO:0000256" key="10">
    <source>
        <dbReference type="ARBA" id="ARBA00023235"/>
    </source>
</evidence>
<evidence type="ECO:0000256" key="16">
    <source>
        <dbReference type="SAM" id="MobiDB-lite"/>
    </source>
</evidence>
<dbReference type="PANTHER" id="PTHR47470:SF1">
    <property type="entry name" value="FAD-DEPENDENT OXIDOREDUCTASE 2 FAD BINDING DOMAIN-CONTAINING PROTEIN"/>
    <property type="match status" value="1"/>
</dbReference>